<sequence length="204" mass="24160">MSGIEINKNYPNLYKYLYLCIIEQRGEHALVDYSKQPKDMVEDDIFLIKEFIKLFHTEFCESSEIIKNFLNEFNNVSRDELETHITRDCQIIETGNHYITFSFKQTKENYINSISFNSKFKQSMGSLPEGDEKITAMLTIDYKDTSKKTNHVIFFDNQKYQRERIFCENINIENKMISELPAYYLLPDFHNLKPKLNPDSCLVS</sequence>
<protein>
    <submittedName>
        <fullName evidence="1">Uncharacterized protein</fullName>
    </submittedName>
</protein>
<dbReference type="EMBL" id="CABVLZ010000003">
    <property type="protein sequence ID" value="VVU95026.1"/>
    <property type="molecule type" value="Genomic_DNA"/>
</dbReference>
<organism evidence="1">
    <name type="scientific">seawater metagenome</name>
    <dbReference type="NCBI Taxonomy" id="1561972"/>
    <lineage>
        <taxon>unclassified sequences</taxon>
        <taxon>metagenomes</taxon>
        <taxon>ecological metagenomes</taxon>
    </lineage>
</organism>
<gene>
    <name evidence="1" type="ORF">CPAV1605_751</name>
</gene>
<name>A0A5E8CIU6_9ZZZZ</name>
<reference evidence="1" key="1">
    <citation type="submission" date="2019-09" db="EMBL/GenBank/DDBJ databases">
        <authorList>
            <person name="Needham M D."/>
        </authorList>
    </citation>
    <scope>NUCLEOTIDE SEQUENCE</scope>
</reference>
<evidence type="ECO:0000313" key="1">
    <source>
        <dbReference type="EMBL" id="VVU95026.1"/>
    </source>
</evidence>
<dbReference type="AlphaFoldDB" id="A0A5E8CIU6"/>
<accession>A0A5E8CIU6</accession>
<proteinExistence type="predicted"/>